<accession>G0AAA8</accession>
<feature type="binding site" evidence="14">
    <location>
        <position position="257"/>
    </location>
    <ligand>
        <name>Mg(2+)</name>
        <dbReference type="ChEBI" id="CHEBI:18420"/>
    </ligand>
</feature>
<evidence type="ECO:0000256" key="5">
    <source>
        <dbReference type="ARBA" id="ARBA00012094"/>
    </source>
</evidence>
<feature type="binding site" evidence="14">
    <location>
        <position position="223"/>
    </location>
    <ligand>
        <name>Ca(2+)</name>
        <dbReference type="ChEBI" id="CHEBI:29108"/>
    </ligand>
</feature>
<evidence type="ECO:0000256" key="6">
    <source>
        <dbReference type="ARBA" id="ARBA00022723"/>
    </source>
</evidence>
<dbReference type="SUPFAM" id="SSF56529">
    <property type="entry name" value="FAH"/>
    <property type="match status" value="1"/>
</dbReference>
<dbReference type="InterPro" id="IPR005959">
    <property type="entry name" value="Fumarylacetoacetase"/>
</dbReference>
<dbReference type="NCBIfam" id="TIGR01266">
    <property type="entry name" value="fum_ac_acetase"/>
    <property type="match status" value="1"/>
</dbReference>
<dbReference type="FunFam" id="3.90.850.10:FF:000004">
    <property type="entry name" value="Fumarylacetoacetase"/>
    <property type="match status" value="1"/>
</dbReference>
<evidence type="ECO:0000256" key="10">
    <source>
        <dbReference type="ARBA" id="ARBA00022878"/>
    </source>
</evidence>
<keyword evidence="10" id="KW-0828">Tyrosine catabolism</keyword>
<dbReference type="PANTHER" id="PTHR43069:SF2">
    <property type="entry name" value="FUMARYLACETOACETASE"/>
    <property type="match status" value="1"/>
</dbReference>
<keyword evidence="6 14" id="KW-0479">Metal-binding</keyword>
<dbReference type="SUPFAM" id="SSF63433">
    <property type="entry name" value="Fumarylacetoacetate hydrolase, FAH, N-terminal domain"/>
    <property type="match status" value="1"/>
</dbReference>
<feature type="binding site" evidence="13">
    <location>
        <position position="374"/>
    </location>
    <ligand>
        <name>substrate</name>
    </ligand>
</feature>
<dbReference type="GO" id="GO:0006559">
    <property type="term" value="P:L-phenylalanine catabolic process"/>
    <property type="evidence" value="ECO:0007669"/>
    <property type="project" value="UniProtKB-UniPathway"/>
</dbReference>
<dbReference type="PANTHER" id="PTHR43069">
    <property type="entry name" value="FUMARYLACETOACETASE"/>
    <property type="match status" value="1"/>
</dbReference>
<dbReference type="AlphaFoldDB" id="G0AAA8"/>
<feature type="binding site" evidence="14">
    <location>
        <position position="281"/>
    </location>
    <ligand>
        <name>Mg(2+)</name>
        <dbReference type="ChEBI" id="CHEBI:18420"/>
    </ligand>
</feature>
<organism evidence="17 18">
    <name type="scientific">Collimonas fungivorans (strain Ter331)</name>
    <dbReference type="NCBI Taxonomy" id="1005048"/>
    <lineage>
        <taxon>Bacteria</taxon>
        <taxon>Pseudomonadati</taxon>
        <taxon>Pseudomonadota</taxon>
        <taxon>Betaproteobacteria</taxon>
        <taxon>Burkholderiales</taxon>
        <taxon>Oxalobacteraceae</taxon>
        <taxon>Collimonas</taxon>
    </lineage>
</organism>
<feature type="domain" description="Fumarylacetoacetase N-terminal" evidence="16">
    <location>
        <begin position="42"/>
        <end position="142"/>
    </location>
</feature>
<feature type="binding site" evidence="14">
    <location>
        <position position="277"/>
    </location>
    <ligand>
        <name>Mg(2+)</name>
        <dbReference type="ChEBI" id="CHEBI:18420"/>
    </ligand>
</feature>
<dbReference type="EC" id="3.7.1.2" evidence="5"/>
<gene>
    <name evidence="17" type="primary">fahA</name>
    <name evidence="17" type="ordered locus">CFU_3218</name>
</gene>
<dbReference type="UniPathway" id="UPA00139">
    <property type="reaction ID" value="UER00341"/>
</dbReference>
<comment type="cofactor">
    <cofactor evidence="2 14">
        <name>Mg(2+)</name>
        <dbReference type="ChEBI" id="CHEBI:18420"/>
    </cofactor>
</comment>
<dbReference type="GO" id="GO:0046872">
    <property type="term" value="F:metal ion binding"/>
    <property type="evidence" value="ECO:0007669"/>
    <property type="project" value="UniProtKB-KW"/>
</dbReference>
<reference evidence="18" key="6">
    <citation type="submission" date="2011-05" db="EMBL/GenBank/DDBJ databases">
        <title>Complete sequence of Collimonas fungivorans Ter331.</title>
        <authorList>
            <person name="Leveau J.H."/>
        </authorList>
    </citation>
    <scope>NUCLEOTIDE SEQUENCE [LARGE SCALE GENOMIC DNA]</scope>
    <source>
        <strain evidence="18">Ter331</strain>
    </source>
</reference>
<keyword evidence="7 17" id="KW-0378">Hydrolase</keyword>
<protein>
    <recommendedName>
        <fullName evidence="5">fumarylacetoacetase</fullName>
        <ecNumber evidence="5">3.7.1.2</ecNumber>
    </recommendedName>
</protein>
<dbReference type="Gene3D" id="2.30.30.230">
    <property type="entry name" value="Fumarylacetoacetase, N-terminal domain"/>
    <property type="match status" value="1"/>
</dbReference>
<dbReference type="EMBL" id="CP002745">
    <property type="protein sequence ID" value="AEK63042.1"/>
    <property type="molecule type" value="Genomic_DNA"/>
</dbReference>
<reference evidence="17 18" key="2">
    <citation type="journal article" date="2006" name="J. Microbiol. Methods">
        <title>Genomic flank-sequencing of plasposon insertion sites for rapid identification of functional genes.</title>
        <authorList>
            <person name="Leveau J.H."/>
            <person name="Gerards S."/>
            <person name="Fritsche K."/>
            <person name="Zondag G."/>
            <person name="van Veen J.A."/>
        </authorList>
    </citation>
    <scope>NUCLEOTIDE SEQUENCE [LARGE SCALE GENOMIC DNA]</scope>
    <source>
        <strain evidence="17 18">Ter331</strain>
    </source>
</reference>
<reference evidence="17 18" key="1">
    <citation type="journal article" date="2004" name="Environ. Microbiol.">
        <title>Phylogeny-function analysis of (meta)genomic libraries: screening for expression of ribosomal RNA genes by large-insert library fluorescent in situ hybridization (LIL-FISH).</title>
        <authorList>
            <person name="Leveau J.H."/>
            <person name="Gerards S."/>
            <person name="de Boer W."/>
            <person name="van Veen J.A."/>
        </authorList>
    </citation>
    <scope>NUCLEOTIDE SEQUENCE [LARGE SCALE GENOMIC DNA]</scope>
    <source>
        <strain evidence="17 18">Ter331</strain>
    </source>
</reference>
<feature type="active site" description="Proton acceptor" evidence="12">
    <location>
        <position position="157"/>
    </location>
</feature>
<reference evidence="17 18" key="3">
    <citation type="journal article" date="2008" name="FEMS Microbiol. Ecol.">
        <title>Identification and characterization of genes underlying chitinolysis in Collimonas fungivorans Ter331.</title>
        <authorList>
            <person name="Fritsche K."/>
            <person name="de Boer W."/>
            <person name="Gerards S."/>
            <person name="van den Berg M."/>
            <person name="van Veen J.A."/>
            <person name="Leveau J.H."/>
        </authorList>
    </citation>
    <scope>NUCLEOTIDE SEQUENCE [LARGE SCALE GENOMIC DNA]</scope>
    <source>
        <strain evidence="17 18">Ter331</strain>
    </source>
</reference>
<dbReference type="InterPro" id="IPR015377">
    <property type="entry name" value="Fumarylacetoacetase_N"/>
</dbReference>
<keyword evidence="11" id="KW-0585">Phenylalanine catabolism</keyword>
<evidence type="ECO:0000256" key="11">
    <source>
        <dbReference type="ARBA" id="ARBA00023232"/>
    </source>
</evidence>
<comment type="cofactor">
    <cofactor evidence="1 14">
        <name>Ca(2+)</name>
        <dbReference type="ChEBI" id="CHEBI:29108"/>
    </cofactor>
</comment>
<evidence type="ECO:0000256" key="2">
    <source>
        <dbReference type="ARBA" id="ARBA00001946"/>
    </source>
</evidence>
<evidence type="ECO:0000313" key="18">
    <source>
        <dbReference type="Proteomes" id="UP000008392"/>
    </source>
</evidence>
<dbReference type="InterPro" id="IPR036462">
    <property type="entry name" value="Fumarylacetoacetase_N_sf"/>
</dbReference>
<dbReference type="InterPro" id="IPR011234">
    <property type="entry name" value="Fumarylacetoacetase-like_C"/>
</dbReference>
<evidence type="ECO:0000256" key="3">
    <source>
        <dbReference type="ARBA" id="ARBA00004782"/>
    </source>
</evidence>
<feature type="binding site" evidence="13">
    <location>
        <position position="152"/>
    </location>
    <ligand>
        <name>substrate</name>
    </ligand>
</feature>
<sequence>MLARPAKAFQRSTLMKTDTMQTNDPALKSFIPTPAESHFPIQNLPFGVFSDAANPAARVGVAIGDQIVDLAALAEAGLLSVNAEVFRKASLNPFIALGRPTWRSTRAAVSELLRDDNLQLRDNQALRAKAFIAQDQATMHLPLDIPGYTDFYSSKEHATNVGSMFRDPANALLPNWLHIPIGYNGRASSVVVSGTPLQRPMGQLKLPAADAPIFGACRKLDFELETGFIIGQPNALGEPIDIANAEQHIFGMVLLNDWSARDLQQWEYVPLGPFNSKSFATSISPWVVTLDALEPFRVASPAQQPEPLPYLRQNGKNGYDITLEVSLKPAETAAAQTICRTNFKAMYWTMVQQLAHHTVSGCNTRIGDLMGSGTISGSTPESFGSLLELTWNGKNPLALADGVQRSFIQDGDEVGMTGWCQGDGYRIGFGAVSGKILPARG</sequence>
<dbReference type="Pfam" id="PF01557">
    <property type="entry name" value="FAA_hydrolase"/>
    <property type="match status" value="1"/>
</dbReference>
<evidence type="ECO:0000256" key="1">
    <source>
        <dbReference type="ARBA" id="ARBA00001913"/>
    </source>
</evidence>
<evidence type="ECO:0000256" key="12">
    <source>
        <dbReference type="PIRSR" id="PIRSR605959-1"/>
    </source>
</evidence>
<dbReference type="Pfam" id="PF09298">
    <property type="entry name" value="FAA_hydrolase_N"/>
    <property type="match status" value="1"/>
</dbReference>
<comment type="pathway">
    <text evidence="3">Amino-acid degradation; L-phenylalanine degradation; acetoacetate and fumarate from L-phenylalanine: step 6/6.</text>
</comment>
<feature type="binding site" evidence="14">
    <location>
        <position position="225"/>
    </location>
    <ligand>
        <name>Ca(2+)</name>
        <dbReference type="ChEBI" id="CHEBI:29108"/>
    </ligand>
</feature>
<evidence type="ECO:0000256" key="7">
    <source>
        <dbReference type="ARBA" id="ARBA00022801"/>
    </source>
</evidence>
<feature type="binding site" evidence="13">
    <location>
        <position position="264"/>
    </location>
    <ligand>
        <name>substrate</name>
    </ligand>
</feature>
<dbReference type="Proteomes" id="UP000008392">
    <property type="component" value="Chromosome"/>
</dbReference>
<evidence type="ECO:0000313" key="17">
    <source>
        <dbReference type="EMBL" id="AEK63042.1"/>
    </source>
</evidence>
<dbReference type="GO" id="GO:0004334">
    <property type="term" value="F:fumarylacetoacetase activity"/>
    <property type="evidence" value="ECO:0007669"/>
    <property type="project" value="UniProtKB-EC"/>
</dbReference>
<feature type="domain" description="Fumarylacetoacetase-like C-terminal" evidence="15">
    <location>
        <begin position="148"/>
        <end position="417"/>
    </location>
</feature>
<feature type="binding site" evidence="13">
    <location>
        <position position="166"/>
    </location>
    <ligand>
        <name>substrate</name>
    </ligand>
</feature>
<name>G0AAA8_COLFT</name>
<evidence type="ECO:0000256" key="13">
    <source>
        <dbReference type="PIRSR" id="PIRSR605959-2"/>
    </source>
</evidence>
<proteinExistence type="inferred from homology"/>
<feature type="binding site" evidence="14">
    <location>
        <position position="150"/>
    </location>
    <ligand>
        <name>Ca(2+)</name>
        <dbReference type="ChEBI" id="CHEBI:29108"/>
    </ligand>
</feature>
<keyword evidence="9 14" id="KW-0460">Magnesium</keyword>
<feature type="binding site" evidence="13">
    <location>
        <position position="268"/>
    </location>
    <ligand>
        <name>substrate</name>
    </ligand>
</feature>
<keyword evidence="8 14" id="KW-0106">Calcium</keyword>
<dbReference type="GO" id="GO:1902000">
    <property type="term" value="P:homogentisate catabolic process"/>
    <property type="evidence" value="ECO:0007669"/>
    <property type="project" value="TreeGrafter"/>
</dbReference>
<evidence type="ECO:0000256" key="9">
    <source>
        <dbReference type="ARBA" id="ARBA00022842"/>
    </source>
</evidence>
<dbReference type="GO" id="GO:0006572">
    <property type="term" value="P:L-tyrosine catabolic process"/>
    <property type="evidence" value="ECO:0007669"/>
    <property type="project" value="UniProtKB-KW"/>
</dbReference>
<evidence type="ECO:0000256" key="4">
    <source>
        <dbReference type="ARBA" id="ARBA00010211"/>
    </source>
</evidence>
<dbReference type="InterPro" id="IPR036663">
    <property type="entry name" value="Fumarylacetoacetase_C_sf"/>
</dbReference>
<evidence type="ECO:0000256" key="14">
    <source>
        <dbReference type="PIRSR" id="PIRSR605959-3"/>
    </source>
</evidence>
<comment type="similarity">
    <text evidence="4">Belongs to the FAH family.</text>
</comment>
<reference evidence="17 18" key="4">
    <citation type="journal article" date="2010" name="Environ. Microbiol.">
        <title>The bacterial genus Collimonas: mycophagy, weathering and other adaptive solutions to life in oligotrophic soil environments.</title>
        <authorList>
            <person name="Leveau J.H."/>
            <person name="Uroz S."/>
            <person name="de Boer W."/>
        </authorList>
    </citation>
    <scope>NUCLEOTIDE SEQUENCE [LARGE SCALE GENOMIC DNA]</scope>
    <source>
        <strain evidence="17 18">Ter331</strain>
    </source>
</reference>
<dbReference type="Gene3D" id="3.90.850.10">
    <property type="entry name" value="Fumarylacetoacetase-like, C-terminal domain"/>
    <property type="match status" value="1"/>
</dbReference>
<dbReference type="KEGG" id="cfu:CFU_3218"/>
<keyword evidence="18" id="KW-1185">Reference proteome</keyword>
<reference evidence="17 18" key="5">
    <citation type="journal article" date="2011" name="ISME J.">
        <title>Dual transcriptional profiling of a bacterial/fungal confrontation: Collimonas fungivorans versus Aspergillus niger.</title>
        <authorList>
            <person name="Mela F."/>
            <person name="Fritsche K."/>
            <person name="de Boer W."/>
            <person name="van Veen J.A."/>
            <person name="de Graaff L.H."/>
            <person name="van den Berg M."/>
            <person name="Leveau J.H."/>
        </authorList>
    </citation>
    <scope>NUCLEOTIDE SEQUENCE [LARGE SCALE GENOMIC DNA]</scope>
    <source>
        <strain evidence="17 18">Ter331</strain>
    </source>
</reference>
<evidence type="ECO:0000259" key="16">
    <source>
        <dbReference type="Pfam" id="PF09298"/>
    </source>
</evidence>
<dbReference type="eggNOG" id="COG0179">
    <property type="taxonomic scope" value="Bacteria"/>
</dbReference>
<dbReference type="HOGENOM" id="CLU_026207_2_0_4"/>
<evidence type="ECO:0000259" key="15">
    <source>
        <dbReference type="Pfam" id="PF01557"/>
    </source>
</evidence>
<dbReference type="STRING" id="1005048.CFU_3218"/>
<evidence type="ECO:0000256" key="8">
    <source>
        <dbReference type="ARBA" id="ARBA00022837"/>
    </source>
</evidence>